<organism evidence="5 6">
    <name type="scientific">Culicoidibacter larvae</name>
    <dbReference type="NCBI Taxonomy" id="2579976"/>
    <lineage>
        <taxon>Bacteria</taxon>
        <taxon>Bacillati</taxon>
        <taxon>Bacillota</taxon>
        <taxon>Culicoidibacteria</taxon>
        <taxon>Culicoidibacterales</taxon>
        <taxon>Culicoidibacteraceae</taxon>
        <taxon>Culicoidibacter</taxon>
    </lineage>
</organism>
<sequence>MYSLMFILSGVKGDIVGVLSNPDTTFQSIGWILVNGLNLLFNVAMYAVNTFMLLFMIYIAVLTLIGFKKIKRNYEIVAPKKSFLVLVPAHNEESVIAGIVDNLNNNMDYPRELFDIYVIADNCNDRTAEIAREHGAGVVEHTSPPGEPKGKPYGIRYALKELDGIINNYDNVAFFDADNLVATNFFTEMNSQFLSDDSIKVSQAYLDCKNPDDSYVSIGYAAGYYQTNRFFQNAKNTLGLTPAIGGTGFTVDRLALQEIGWTADSLTEDFEFQVQCVSEGYRSVWNHFTAVYDEKPTEAKQSIIQRLRWARGHWSIHRKYFGQLMRRFKDSKKLTGKRDWNALDTGVYTLLPLIAGASPFLMVINGLLGNTQIVWIAAMMMVMAIGSVILAKFAMKRDTIVTTNYNIFKILFGMMWFSFTFIGIYIAGILTYKNREWVRTEHRSQVNIDSLVTK</sequence>
<evidence type="ECO:0000256" key="2">
    <source>
        <dbReference type="ARBA" id="ARBA00022676"/>
    </source>
</evidence>
<comment type="caution">
    <text evidence="5">The sequence shown here is derived from an EMBL/GenBank/DDBJ whole genome shotgun (WGS) entry which is preliminary data.</text>
</comment>
<reference evidence="5 6" key="1">
    <citation type="submission" date="2019-05" db="EMBL/GenBank/DDBJ databases">
        <title>Culicoidintestinum kansasii gen. nov., sp. nov. from the gastrointestinal tract of the biting midge, Culicoides sonorensis.</title>
        <authorList>
            <person name="Neupane S."/>
            <person name="Ghosh A."/>
            <person name="Gunther S."/>
            <person name="Martin K."/>
            <person name="Zurek L."/>
        </authorList>
    </citation>
    <scope>NUCLEOTIDE SEQUENCE [LARGE SCALE GENOMIC DNA]</scope>
    <source>
        <strain evidence="5 6">CS-1</strain>
    </source>
</reference>
<name>A0A5R8QC75_9FIRM</name>
<evidence type="ECO:0000313" key="5">
    <source>
        <dbReference type="EMBL" id="TLG72928.1"/>
    </source>
</evidence>
<dbReference type="OrthoDB" id="9797391at2"/>
<dbReference type="Pfam" id="PF13641">
    <property type="entry name" value="Glyco_tranf_2_3"/>
    <property type="match status" value="1"/>
</dbReference>
<keyword evidence="2" id="KW-0328">Glycosyltransferase</keyword>
<dbReference type="EMBL" id="VBWP01000006">
    <property type="protein sequence ID" value="TLG72928.1"/>
    <property type="molecule type" value="Genomic_DNA"/>
</dbReference>
<dbReference type="GO" id="GO:0016757">
    <property type="term" value="F:glycosyltransferase activity"/>
    <property type="evidence" value="ECO:0007669"/>
    <property type="project" value="UniProtKB-KW"/>
</dbReference>
<dbReference type="RefSeq" id="WP_138191154.1">
    <property type="nucleotide sequence ID" value="NZ_VBWP01000006.1"/>
</dbReference>
<accession>A0A5R8QC75</accession>
<dbReference type="Proteomes" id="UP000306912">
    <property type="component" value="Unassembled WGS sequence"/>
</dbReference>
<keyword evidence="4" id="KW-0812">Transmembrane</keyword>
<dbReference type="AlphaFoldDB" id="A0A5R8QC75"/>
<keyword evidence="4" id="KW-1133">Transmembrane helix</keyword>
<feature type="transmembrane region" description="Helical" evidence="4">
    <location>
        <begin position="407"/>
        <end position="430"/>
    </location>
</feature>
<feature type="transmembrane region" description="Helical" evidence="4">
    <location>
        <begin position="43"/>
        <end position="67"/>
    </location>
</feature>
<dbReference type="InterPro" id="IPR029044">
    <property type="entry name" value="Nucleotide-diphossugar_trans"/>
</dbReference>
<keyword evidence="6" id="KW-1185">Reference proteome</keyword>
<comment type="similarity">
    <text evidence="1">Belongs to the glycosyltransferase 2 family.</text>
</comment>
<protein>
    <submittedName>
        <fullName evidence="5">Glycosyltransferase</fullName>
    </submittedName>
</protein>
<proteinExistence type="inferred from homology"/>
<gene>
    <name evidence="5" type="ORF">FEZ08_07730</name>
</gene>
<dbReference type="SUPFAM" id="SSF53448">
    <property type="entry name" value="Nucleotide-diphospho-sugar transferases"/>
    <property type="match status" value="1"/>
</dbReference>
<dbReference type="PANTHER" id="PTHR43630:SF1">
    <property type="entry name" value="POLY-BETA-1,6-N-ACETYL-D-GLUCOSAMINE SYNTHASE"/>
    <property type="match status" value="1"/>
</dbReference>
<evidence type="ECO:0000256" key="4">
    <source>
        <dbReference type="SAM" id="Phobius"/>
    </source>
</evidence>
<dbReference type="InParanoid" id="A0A5R8QC75"/>
<evidence type="ECO:0000256" key="3">
    <source>
        <dbReference type="ARBA" id="ARBA00022679"/>
    </source>
</evidence>
<keyword evidence="3 5" id="KW-0808">Transferase</keyword>
<feature type="transmembrane region" description="Helical" evidence="4">
    <location>
        <begin position="373"/>
        <end position="395"/>
    </location>
</feature>
<dbReference type="Gene3D" id="3.90.550.10">
    <property type="entry name" value="Spore Coat Polysaccharide Biosynthesis Protein SpsA, Chain A"/>
    <property type="match status" value="1"/>
</dbReference>
<feature type="transmembrane region" description="Helical" evidence="4">
    <location>
        <begin position="347"/>
        <end position="367"/>
    </location>
</feature>
<keyword evidence="4" id="KW-0472">Membrane</keyword>
<dbReference type="PANTHER" id="PTHR43630">
    <property type="entry name" value="POLY-BETA-1,6-N-ACETYL-D-GLUCOSAMINE SYNTHASE"/>
    <property type="match status" value="1"/>
</dbReference>
<dbReference type="CDD" id="cd06438">
    <property type="entry name" value="EpsO_like"/>
    <property type="match status" value="1"/>
</dbReference>
<evidence type="ECO:0000256" key="1">
    <source>
        <dbReference type="ARBA" id="ARBA00006739"/>
    </source>
</evidence>
<evidence type="ECO:0000313" key="6">
    <source>
        <dbReference type="Proteomes" id="UP000306912"/>
    </source>
</evidence>